<evidence type="ECO:0000256" key="7">
    <source>
        <dbReference type="ARBA" id="ARBA00022723"/>
    </source>
</evidence>
<keyword evidence="11" id="KW-1133">Transmembrane helix</keyword>
<comment type="similarity">
    <text evidence="13">Belongs to the RING-type zinc finger family. ATL subfamily.</text>
</comment>
<evidence type="ECO:0000256" key="3">
    <source>
        <dbReference type="ARBA" id="ARBA00004906"/>
    </source>
</evidence>
<dbReference type="EMBL" id="GL377727">
    <property type="protein sequence ID" value="EFJ05391.1"/>
    <property type="molecule type" value="Genomic_DNA"/>
</dbReference>
<dbReference type="InParanoid" id="D8TD89"/>
<comment type="subcellular location">
    <subcellularLocation>
        <location evidence="2">Membrane</location>
        <topology evidence="2">Single-pass membrane protein</topology>
    </subcellularLocation>
</comment>
<accession>D8TD89</accession>
<dbReference type="Pfam" id="PF13639">
    <property type="entry name" value="zf-RING_2"/>
    <property type="match status" value="1"/>
</dbReference>
<evidence type="ECO:0000256" key="11">
    <source>
        <dbReference type="ARBA" id="ARBA00022989"/>
    </source>
</evidence>
<dbReference type="InterPro" id="IPR053238">
    <property type="entry name" value="RING-H2_zinc_finger"/>
</dbReference>
<dbReference type="UniPathway" id="UPA00143"/>
<evidence type="ECO:0000313" key="18">
    <source>
        <dbReference type="Proteomes" id="UP000001514"/>
    </source>
</evidence>
<feature type="chain" id="PRO_5003123499" description="RING-type E3 ubiquitin transferase" evidence="15">
    <location>
        <begin position="18"/>
        <end position="132"/>
    </location>
</feature>
<dbReference type="Gramene" id="EFJ05391">
    <property type="protein sequence ID" value="EFJ05391"/>
    <property type="gene ID" value="SELMODRAFT_137213"/>
</dbReference>
<dbReference type="Proteomes" id="UP000001514">
    <property type="component" value="Unassembled WGS sequence"/>
</dbReference>
<evidence type="ECO:0000256" key="12">
    <source>
        <dbReference type="ARBA" id="ARBA00023136"/>
    </source>
</evidence>
<dbReference type="FunFam" id="3.30.40.10:FF:000187">
    <property type="entry name" value="E3 ubiquitin-protein ligase ATL6"/>
    <property type="match status" value="1"/>
</dbReference>
<proteinExistence type="inferred from homology"/>
<evidence type="ECO:0000256" key="14">
    <source>
        <dbReference type="PROSITE-ProRule" id="PRU00175"/>
    </source>
</evidence>
<evidence type="ECO:0000256" key="1">
    <source>
        <dbReference type="ARBA" id="ARBA00000900"/>
    </source>
</evidence>
<evidence type="ECO:0000256" key="13">
    <source>
        <dbReference type="ARBA" id="ARBA00024209"/>
    </source>
</evidence>
<dbReference type="PANTHER" id="PTHR14155">
    <property type="entry name" value="RING FINGER DOMAIN-CONTAINING"/>
    <property type="match status" value="1"/>
</dbReference>
<dbReference type="HOGENOM" id="CLU_013137_15_6_1"/>
<keyword evidence="18" id="KW-1185">Reference proteome</keyword>
<dbReference type="GO" id="GO:0008270">
    <property type="term" value="F:zinc ion binding"/>
    <property type="evidence" value="ECO:0007669"/>
    <property type="project" value="UniProtKB-KW"/>
</dbReference>
<keyword evidence="8 14" id="KW-0863">Zinc-finger</keyword>
<keyword evidence="12" id="KW-0472">Membrane</keyword>
<comment type="catalytic activity">
    <reaction evidence="1">
        <text>S-ubiquitinyl-[E2 ubiquitin-conjugating enzyme]-L-cysteine + [acceptor protein]-L-lysine = [E2 ubiquitin-conjugating enzyme]-L-cysteine + N(6)-ubiquitinyl-[acceptor protein]-L-lysine.</text>
        <dbReference type="EC" id="2.3.2.27"/>
    </reaction>
</comment>
<gene>
    <name evidence="17" type="ORF">SELMODRAFT_137213</name>
</gene>
<dbReference type="SMART" id="SM00184">
    <property type="entry name" value="RING"/>
    <property type="match status" value="1"/>
</dbReference>
<feature type="domain" description="RING-type" evidence="16">
    <location>
        <begin position="75"/>
        <end position="118"/>
    </location>
</feature>
<dbReference type="AlphaFoldDB" id="D8TD89"/>
<dbReference type="OrthoDB" id="9984778at2759"/>
<evidence type="ECO:0000256" key="15">
    <source>
        <dbReference type="SAM" id="SignalP"/>
    </source>
</evidence>
<evidence type="ECO:0000256" key="10">
    <source>
        <dbReference type="ARBA" id="ARBA00022833"/>
    </source>
</evidence>
<dbReference type="PANTHER" id="PTHR14155:SF627">
    <property type="entry name" value="OS06G0192800 PROTEIN"/>
    <property type="match status" value="1"/>
</dbReference>
<keyword evidence="7" id="KW-0479">Metal-binding</keyword>
<dbReference type="GO" id="GO:0016020">
    <property type="term" value="C:membrane"/>
    <property type="evidence" value="ECO:0007669"/>
    <property type="project" value="UniProtKB-SubCell"/>
</dbReference>
<keyword evidence="5" id="KW-0808">Transferase</keyword>
<feature type="signal peptide" evidence="15">
    <location>
        <begin position="1"/>
        <end position="17"/>
    </location>
</feature>
<evidence type="ECO:0000313" key="17">
    <source>
        <dbReference type="EMBL" id="EFJ05391.1"/>
    </source>
</evidence>
<sequence length="132" mass="14834">MLLSLLIFFYACKCVEARNRRHRQVQEEGQGLVGAGAGGFQSRLGLSKDLVKRLPVVSYEQLVKIKSGEENVECCAVCLIEFGKGDSEIRHLPRCGHCFHTDCIDMWFFSHSSCPICRDSLQKEPLLEVVST</sequence>
<keyword evidence="15" id="KW-0732">Signal</keyword>
<evidence type="ECO:0000256" key="2">
    <source>
        <dbReference type="ARBA" id="ARBA00004167"/>
    </source>
</evidence>
<evidence type="ECO:0000256" key="8">
    <source>
        <dbReference type="ARBA" id="ARBA00022771"/>
    </source>
</evidence>
<dbReference type="InterPro" id="IPR001841">
    <property type="entry name" value="Znf_RING"/>
</dbReference>
<organism evidence="18">
    <name type="scientific">Selaginella moellendorffii</name>
    <name type="common">Spikemoss</name>
    <dbReference type="NCBI Taxonomy" id="88036"/>
    <lineage>
        <taxon>Eukaryota</taxon>
        <taxon>Viridiplantae</taxon>
        <taxon>Streptophyta</taxon>
        <taxon>Embryophyta</taxon>
        <taxon>Tracheophyta</taxon>
        <taxon>Lycopodiopsida</taxon>
        <taxon>Selaginellales</taxon>
        <taxon>Selaginellaceae</taxon>
        <taxon>Selaginella</taxon>
    </lineage>
</organism>
<dbReference type="Gene3D" id="3.30.40.10">
    <property type="entry name" value="Zinc/RING finger domain, C3HC4 (zinc finger)"/>
    <property type="match status" value="1"/>
</dbReference>
<evidence type="ECO:0000256" key="4">
    <source>
        <dbReference type="ARBA" id="ARBA00012483"/>
    </source>
</evidence>
<name>D8TD89_SELML</name>
<keyword evidence="9" id="KW-0833">Ubl conjugation pathway</keyword>
<keyword evidence="10" id="KW-0862">Zinc</keyword>
<dbReference type="GO" id="GO:0061630">
    <property type="term" value="F:ubiquitin protein ligase activity"/>
    <property type="evidence" value="ECO:0007669"/>
    <property type="project" value="UniProtKB-EC"/>
</dbReference>
<evidence type="ECO:0000256" key="9">
    <source>
        <dbReference type="ARBA" id="ARBA00022786"/>
    </source>
</evidence>
<keyword evidence="6" id="KW-0812">Transmembrane</keyword>
<dbReference type="OMA" id="RAAHHQT"/>
<dbReference type="SUPFAM" id="SSF57850">
    <property type="entry name" value="RING/U-box"/>
    <property type="match status" value="1"/>
</dbReference>
<reference evidence="17 18" key="1">
    <citation type="journal article" date="2011" name="Science">
        <title>The Selaginella genome identifies genetic changes associated with the evolution of vascular plants.</title>
        <authorList>
            <person name="Banks J.A."/>
            <person name="Nishiyama T."/>
            <person name="Hasebe M."/>
            <person name="Bowman J.L."/>
            <person name="Gribskov M."/>
            <person name="dePamphilis C."/>
            <person name="Albert V.A."/>
            <person name="Aono N."/>
            <person name="Aoyama T."/>
            <person name="Ambrose B.A."/>
            <person name="Ashton N.W."/>
            <person name="Axtell M.J."/>
            <person name="Barker E."/>
            <person name="Barker M.S."/>
            <person name="Bennetzen J.L."/>
            <person name="Bonawitz N.D."/>
            <person name="Chapple C."/>
            <person name="Cheng C."/>
            <person name="Correa L.G."/>
            <person name="Dacre M."/>
            <person name="DeBarry J."/>
            <person name="Dreyer I."/>
            <person name="Elias M."/>
            <person name="Engstrom E.M."/>
            <person name="Estelle M."/>
            <person name="Feng L."/>
            <person name="Finet C."/>
            <person name="Floyd S.K."/>
            <person name="Frommer W.B."/>
            <person name="Fujita T."/>
            <person name="Gramzow L."/>
            <person name="Gutensohn M."/>
            <person name="Harholt J."/>
            <person name="Hattori M."/>
            <person name="Heyl A."/>
            <person name="Hirai T."/>
            <person name="Hiwatashi Y."/>
            <person name="Ishikawa M."/>
            <person name="Iwata M."/>
            <person name="Karol K.G."/>
            <person name="Koehler B."/>
            <person name="Kolukisaoglu U."/>
            <person name="Kubo M."/>
            <person name="Kurata T."/>
            <person name="Lalonde S."/>
            <person name="Li K."/>
            <person name="Li Y."/>
            <person name="Litt A."/>
            <person name="Lyons E."/>
            <person name="Manning G."/>
            <person name="Maruyama T."/>
            <person name="Michael T.P."/>
            <person name="Mikami K."/>
            <person name="Miyazaki S."/>
            <person name="Morinaga S."/>
            <person name="Murata T."/>
            <person name="Mueller-Roeber B."/>
            <person name="Nelson D.R."/>
            <person name="Obara M."/>
            <person name="Oguri Y."/>
            <person name="Olmstead R.G."/>
            <person name="Onodera N."/>
            <person name="Petersen B.L."/>
            <person name="Pils B."/>
            <person name="Prigge M."/>
            <person name="Rensing S.A."/>
            <person name="Riano-Pachon D.M."/>
            <person name="Roberts A.W."/>
            <person name="Sato Y."/>
            <person name="Scheller H.V."/>
            <person name="Schulz B."/>
            <person name="Schulz C."/>
            <person name="Shakirov E.V."/>
            <person name="Shibagaki N."/>
            <person name="Shinohara N."/>
            <person name="Shippen D.E."/>
            <person name="Soerensen I."/>
            <person name="Sotooka R."/>
            <person name="Sugimoto N."/>
            <person name="Sugita M."/>
            <person name="Sumikawa N."/>
            <person name="Tanurdzic M."/>
            <person name="Theissen G."/>
            <person name="Ulvskov P."/>
            <person name="Wakazuki S."/>
            <person name="Weng J.K."/>
            <person name="Willats W.W."/>
            <person name="Wipf D."/>
            <person name="Wolf P.G."/>
            <person name="Yang L."/>
            <person name="Zimmer A.D."/>
            <person name="Zhu Q."/>
            <person name="Mitros T."/>
            <person name="Hellsten U."/>
            <person name="Loque D."/>
            <person name="Otillar R."/>
            <person name="Salamov A."/>
            <person name="Schmutz J."/>
            <person name="Shapiro H."/>
            <person name="Lindquist E."/>
            <person name="Lucas S."/>
            <person name="Rokhsar D."/>
            <person name="Grigoriev I.V."/>
        </authorList>
    </citation>
    <scope>NUCLEOTIDE SEQUENCE [LARGE SCALE GENOMIC DNA]</scope>
</reference>
<dbReference type="InterPro" id="IPR013083">
    <property type="entry name" value="Znf_RING/FYVE/PHD"/>
</dbReference>
<dbReference type="STRING" id="88036.D8TD89"/>
<dbReference type="GO" id="GO:0016567">
    <property type="term" value="P:protein ubiquitination"/>
    <property type="evidence" value="ECO:0007669"/>
    <property type="project" value="UniProtKB-UniPathway"/>
</dbReference>
<dbReference type="PROSITE" id="PS50089">
    <property type="entry name" value="ZF_RING_2"/>
    <property type="match status" value="1"/>
</dbReference>
<dbReference type="KEGG" id="smo:SELMODRAFT_137213"/>
<dbReference type="EC" id="2.3.2.27" evidence="4"/>
<evidence type="ECO:0000259" key="16">
    <source>
        <dbReference type="PROSITE" id="PS50089"/>
    </source>
</evidence>
<evidence type="ECO:0000256" key="5">
    <source>
        <dbReference type="ARBA" id="ARBA00022679"/>
    </source>
</evidence>
<evidence type="ECO:0000256" key="6">
    <source>
        <dbReference type="ARBA" id="ARBA00022692"/>
    </source>
</evidence>
<comment type="pathway">
    <text evidence="3">Protein modification; protein ubiquitination.</text>
</comment>
<protein>
    <recommendedName>
        <fullName evidence="4">RING-type E3 ubiquitin transferase</fullName>
        <ecNumber evidence="4">2.3.2.27</ecNumber>
    </recommendedName>
</protein>
<dbReference type="eggNOG" id="KOG0800">
    <property type="taxonomic scope" value="Eukaryota"/>
</dbReference>